<keyword evidence="7 8" id="KW-0472">Membrane</keyword>
<protein>
    <submittedName>
        <fullName evidence="10">Sodium:alanine symporter</fullName>
    </submittedName>
</protein>
<keyword evidence="6 8" id="KW-1133">Transmembrane helix</keyword>
<keyword evidence="9" id="KW-0732">Signal</keyword>
<organism evidence="10 11">
    <name type="scientific">Nonlabens agnitus</name>
    <dbReference type="NCBI Taxonomy" id="870484"/>
    <lineage>
        <taxon>Bacteria</taxon>
        <taxon>Pseudomonadati</taxon>
        <taxon>Bacteroidota</taxon>
        <taxon>Flavobacteriia</taxon>
        <taxon>Flavobacteriales</taxon>
        <taxon>Flavobacteriaceae</taxon>
        <taxon>Nonlabens</taxon>
    </lineage>
</organism>
<evidence type="ECO:0000256" key="8">
    <source>
        <dbReference type="RuleBase" id="RU363064"/>
    </source>
</evidence>
<feature type="transmembrane region" description="Helical" evidence="8">
    <location>
        <begin position="454"/>
        <end position="474"/>
    </location>
</feature>
<feature type="transmembrane region" description="Helical" evidence="8">
    <location>
        <begin position="424"/>
        <end position="442"/>
    </location>
</feature>
<dbReference type="RefSeq" id="WP_105983023.1">
    <property type="nucleotide sequence ID" value="NZ_MQUC01000003.1"/>
</dbReference>
<dbReference type="PANTHER" id="PTHR30330:SF3">
    <property type="entry name" value="TRANSCRIPTIONAL REGULATOR, LRP FAMILY"/>
    <property type="match status" value="1"/>
</dbReference>
<dbReference type="Pfam" id="PF13573">
    <property type="entry name" value="SprB"/>
    <property type="match status" value="1"/>
</dbReference>
<dbReference type="GO" id="GO:0005283">
    <property type="term" value="F:amino acid:sodium symporter activity"/>
    <property type="evidence" value="ECO:0007669"/>
    <property type="project" value="InterPro"/>
</dbReference>
<dbReference type="OrthoDB" id="9804874at2"/>
<evidence type="ECO:0000256" key="1">
    <source>
        <dbReference type="ARBA" id="ARBA00004651"/>
    </source>
</evidence>
<keyword evidence="8" id="KW-0769">Symport</keyword>
<evidence type="ECO:0000256" key="7">
    <source>
        <dbReference type="ARBA" id="ARBA00023136"/>
    </source>
</evidence>
<comment type="caution">
    <text evidence="10">The sequence shown here is derived from an EMBL/GenBank/DDBJ whole genome shotgun (WGS) entry which is preliminary data.</text>
</comment>
<feature type="transmembrane region" description="Helical" evidence="8">
    <location>
        <begin position="480"/>
        <end position="504"/>
    </location>
</feature>
<keyword evidence="3 8" id="KW-0813">Transport</keyword>
<dbReference type="PRINTS" id="PR00175">
    <property type="entry name" value="NAALASMPORT"/>
</dbReference>
<comment type="similarity">
    <text evidence="2 8">Belongs to the alanine or glycine:cation symporter (AGCS) (TC 2.A.25) family.</text>
</comment>
<evidence type="ECO:0000256" key="6">
    <source>
        <dbReference type="ARBA" id="ARBA00022989"/>
    </source>
</evidence>
<evidence type="ECO:0000313" key="10">
    <source>
        <dbReference type="EMBL" id="PRP67275.1"/>
    </source>
</evidence>
<feature type="transmembrane region" description="Helical" evidence="8">
    <location>
        <begin position="583"/>
        <end position="605"/>
    </location>
</feature>
<keyword evidence="4 8" id="KW-1003">Cell membrane</keyword>
<evidence type="ECO:0000256" key="9">
    <source>
        <dbReference type="SAM" id="SignalP"/>
    </source>
</evidence>
<evidence type="ECO:0000256" key="2">
    <source>
        <dbReference type="ARBA" id="ARBA00009261"/>
    </source>
</evidence>
<name>A0A2S9WUY0_9FLAO</name>
<feature type="transmembrane region" description="Helical" evidence="8">
    <location>
        <begin position="625"/>
        <end position="647"/>
    </location>
</feature>
<keyword evidence="11" id="KW-1185">Reference proteome</keyword>
<dbReference type="NCBIfam" id="TIGR00835">
    <property type="entry name" value="agcS"/>
    <property type="match status" value="1"/>
</dbReference>
<dbReference type="InterPro" id="IPR001463">
    <property type="entry name" value="Na/Ala_symport"/>
</dbReference>
<feature type="chain" id="PRO_5015698328" evidence="9">
    <location>
        <begin position="20"/>
        <end position="694"/>
    </location>
</feature>
<dbReference type="AlphaFoldDB" id="A0A2S9WUY0"/>
<evidence type="ECO:0000256" key="4">
    <source>
        <dbReference type="ARBA" id="ARBA00022475"/>
    </source>
</evidence>
<evidence type="ECO:0000256" key="5">
    <source>
        <dbReference type="ARBA" id="ARBA00022692"/>
    </source>
</evidence>
<dbReference type="Proteomes" id="UP000239532">
    <property type="component" value="Unassembled WGS sequence"/>
</dbReference>
<feature type="transmembrane region" description="Helical" evidence="8">
    <location>
        <begin position="544"/>
        <end position="563"/>
    </location>
</feature>
<dbReference type="Gene3D" id="1.20.1740.10">
    <property type="entry name" value="Amino acid/polyamine transporter I"/>
    <property type="match status" value="1"/>
</dbReference>
<feature type="transmembrane region" description="Helical" evidence="8">
    <location>
        <begin position="248"/>
        <end position="269"/>
    </location>
</feature>
<dbReference type="EMBL" id="MQUC01000003">
    <property type="protein sequence ID" value="PRP67275.1"/>
    <property type="molecule type" value="Genomic_DNA"/>
</dbReference>
<dbReference type="Pfam" id="PF01235">
    <property type="entry name" value="Na_Ala_symp"/>
    <property type="match status" value="1"/>
</dbReference>
<gene>
    <name evidence="10" type="ORF">BST86_09270</name>
</gene>
<feature type="transmembrane region" description="Helical" evidence="8">
    <location>
        <begin position="653"/>
        <end position="672"/>
    </location>
</feature>
<feature type="signal peptide" evidence="9">
    <location>
        <begin position="1"/>
        <end position="19"/>
    </location>
</feature>
<evidence type="ECO:0000313" key="11">
    <source>
        <dbReference type="Proteomes" id="UP000239532"/>
    </source>
</evidence>
<dbReference type="PANTHER" id="PTHR30330">
    <property type="entry name" value="AGSS FAMILY TRANSPORTER, SODIUM-ALANINE"/>
    <property type="match status" value="1"/>
</dbReference>
<proteinExistence type="inferred from homology"/>
<comment type="subcellular location">
    <subcellularLocation>
        <location evidence="1 8">Cell membrane</location>
        <topology evidence="1 8">Multi-pass membrane protein</topology>
    </subcellularLocation>
</comment>
<feature type="transmembrane region" description="Helical" evidence="8">
    <location>
        <begin position="385"/>
        <end position="404"/>
    </location>
</feature>
<keyword evidence="5 8" id="KW-0812">Transmembrane</keyword>
<reference evidence="10 11" key="1">
    <citation type="submission" date="2016-11" db="EMBL/GenBank/DDBJ databases">
        <title>Trade-off between light-utilization and light-protection in marine flavobacteria.</title>
        <authorList>
            <person name="Kumagai Y."/>
        </authorList>
    </citation>
    <scope>NUCLEOTIDE SEQUENCE [LARGE SCALE GENOMIC DNA]</scope>
    <source>
        <strain evidence="10 11">JCM 17109</strain>
    </source>
</reference>
<dbReference type="GO" id="GO:0005886">
    <property type="term" value="C:plasma membrane"/>
    <property type="evidence" value="ECO:0007669"/>
    <property type="project" value="UniProtKB-SubCell"/>
</dbReference>
<evidence type="ECO:0000256" key="3">
    <source>
        <dbReference type="ARBA" id="ARBA00022448"/>
    </source>
</evidence>
<dbReference type="InterPro" id="IPR025667">
    <property type="entry name" value="SprB_repeat"/>
</dbReference>
<sequence>MNKLLSLFSFLLIASFTNAQQIELTAKKVNPTTEINDGEISIIATGGQEPYTYKWSNQSTPIDASTARGLTEGIDYTVEVTDAQGASASGVFKIEAEHITEILNGAAVPAVEAMGSILFWDPFSATGLYDPVVYAEGKNIAIPGWEAGDSNKYILKTWLAPNGKQIKVGEPIAIVSKEGGEDLTVVSPSNGTLQYLQSRGEDLNEGNVIYNGAVSGDVVETGAHLFARVEYSDKVPLLHPNGDVQQKGIPFIVVWLVLGALFFTIRMGFINFRGFKHSIDLAKGKYDDPTAPGQVTHFQALATAVSGTVGLGNIASVAVAISLGGAGATFWMILAGLLGMSSKFVECTLGVKYRFIAEDGSVYGGPMNYLRYGLAKQNKKGLGKILAVMFAVLCIGASFGGGNMFQSNQAFAGLATQFEFLDGYGFWFGVVTAILVGFVIIGGIKSIAKVTEKIVPFMASVYVLAALAVIIINIENIGPAFSAIIDGAFSPSAIKGGIIGVLIVGFQRAAFSNEAGVGSAAIAHSAAKTHHPPSEGFVALLEPFIDTVVVCTLTALVLIFTGMHEVEGIAGAQLTSDAFGSVISWFPYVLAGAVFLFAFSTMISWSYYGMRAWTYLFGKSRTMEIVYKVIFLVFVVIGSSVSLGAVLDFSDMMILAMSFPNIIGLLLMSSEVRRDLNDYWKKLKSGSLGLKTDA</sequence>
<accession>A0A2S9WUY0</accession>